<dbReference type="RefSeq" id="WP_124565021.1">
    <property type="nucleotide sequence ID" value="NZ_JARRRY010000007.1"/>
</dbReference>
<feature type="DNA-binding region" description="OmpR/PhoB-type" evidence="4">
    <location>
        <begin position="122"/>
        <end position="223"/>
    </location>
</feature>
<dbReference type="CDD" id="cd00383">
    <property type="entry name" value="trans_reg_C"/>
    <property type="match status" value="1"/>
</dbReference>
<evidence type="ECO:0000259" key="6">
    <source>
        <dbReference type="PROSITE" id="PS51755"/>
    </source>
</evidence>
<dbReference type="SUPFAM" id="SSF46894">
    <property type="entry name" value="C-terminal effector domain of the bipartite response regulators"/>
    <property type="match status" value="1"/>
</dbReference>
<dbReference type="Gene3D" id="1.10.10.10">
    <property type="entry name" value="Winged helix-like DNA-binding domain superfamily/Winged helix DNA-binding domain"/>
    <property type="match status" value="1"/>
</dbReference>
<keyword evidence="2 4" id="KW-0238">DNA-binding</keyword>
<dbReference type="InterPro" id="IPR001867">
    <property type="entry name" value="OmpR/PhoB-type_DNA-bd"/>
</dbReference>
<comment type="caution">
    <text evidence="7">The sequence shown here is derived from an EMBL/GenBank/DDBJ whole genome shotgun (WGS) entry which is preliminary data.</text>
</comment>
<evidence type="ECO:0000256" key="3">
    <source>
        <dbReference type="ARBA" id="ARBA00023163"/>
    </source>
</evidence>
<dbReference type="SMART" id="SM00240">
    <property type="entry name" value="FHA"/>
    <property type="match status" value="1"/>
</dbReference>
<keyword evidence="1" id="KW-0805">Transcription regulation</keyword>
<dbReference type="InterPro" id="IPR036388">
    <property type="entry name" value="WH-like_DNA-bd_sf"/>
</dbReference>
<dbReference type="InterPro" id="IPR016032">
    <property type="entry name" value="Sig_transdc_resp-reg_C-effctor"/>
</dbReference>
<dbReference type="InterPro" id="IPR008984">
    <property type="entry name" value="SMAD_FHA_dom_sf"/>
</dbReference>
<evidence type="ECO:0000313" key="8">
    <source>
        <dbReference type="Proteomes" id="UP001218246"/>
    </source>
</evidence>
<accession>A0ABT6H6N6</accession>
<reference evidence="7 8" key="1">
    <citation type="submission" date="2023-04" db="EMBL/GenBank/DDBJ databases">
        <title>Ectobacillus antri isolated from activated sludge.</title>
        <authorList>
            <person name="Yan P."/>
            <person name="Liu X."/>
        </authorList>
    </citation>
    <scope>NUCLEOTIDE SEQUENCE [LARGE SCALE GENOMIC DNA]</scope>
    <source>
        <strain evidence="7 8">C18H</strain>
    </source>
</reference>
<evidence type="ECO:0000256" key="2">
    <source>
        <dbReference type="ARBA" id="ARBA00023125"/>
    </source>
</evidence>
<name>A0ABT6H6N6_9BACI</name>
<evidence type="ECO:0000313" key="7">
    <source>
        <dbReference type="EMBL" id="MDG5754384.1"/>
    </source>
</evidence>
<gene>
    <name evidence="7" type="ORF">P6P90_10420</name>
</gene>
<dbReference type="InterPro" id="IPR000253">
    <property type="entry name" value="FHA_dom"/>
</dbReference>
<dbReference type="Pfam" id="PF00498">
    <property type="entry name" value="FHA"/>
    <property type="match status" value="1"/>
</dbReference>
<proteinExistence type="predicted"/>
<dbReference type="Proteomes" id="UP001218246">
    <property type="component" value="Unassembled WGS sequence"/>
</dbReference>
<dbReference type="Gene3D" id="2.60.200.20">
    <property type="match status" value="1"/>
</dbReference>
<dbReference type="SUPFAM" id="SSF49879">
    <property type="entry name" value="SMAD/FHA domain"/>
    <property type="match status" value="1"/>
</dbReference>
<sequence length="225" mass="25934">MDTSSFLMVERGVPFAEGNMFSLKQSLLILGRRGSGWEPDISFQNVFISRRHAAIYYKNGSYFIKDLESKHGTFLNDTQLLPNKGIMLKHNDRISLASGQIILSFMSQNIDETLELAPIKIHEENGSQDLRFNAIKQEITVQNETYSFSEKEYKCLELLLQKKDQFVSKEELKKWVWSERIHIEGSSDVSPEELNALMYRIRKKTSGVLMIENIRGKGYIVSVNM</sequence>
<dbReference type="EMBL" id="JARULN010000008">
    <property type="protein sequence ID" value="MDG5754384.1"/>
    <property type="molecule type" value="Genomic_DNA"/>
</dbReference>
<dbReference type="InterPro" id="IPR050923">
    <property type="entry name" value="Cell_Proc_Reg/RNA_Proc"/>
</dbReference>
<feature type="domain" description="FHA" evidence="5">
    <location>
        <begin position="28"/>
        <end position="80"/>
    </location>
</feature>
<evidence type="ECO:0000256" key="1">
    <source>
        <dbReference type="ARBA" id="ARBA00023015"/>
    </source>
</evidence>
<feature type="domain" description="OmpR/PhoB-type" evidence="6">
    <location>
        <begin position="122"/>
        <end position="223"/>
    </location>
</feature>
<dbReference type="Pfam" id="PF00486">
    <property type="entry name" value="Trans_reg_C"/>
    <property type="match status" value="1"/>
</dbReference>
<dbReference type="CDD" id="cd00060">
    <property type="entry name" value="FHA"/>
    <property type="match status" value="1"/>
</dbReference>
<dbReference type="PROSITE" id="PS50006">
    <property type="entry name" value="FHA_DOMAIN"/>
    <property type="match status" value="1"/>
</dbReference>
<protein>
    <submittedName>
        <fullName evidence="7">FHA domain-containing protein</fullName>
    </submittedName>
</protein>
<evidence type="ECO:0000256" key="4">
    <source>
        <dbReference type="PROSITE-ProRule" id="PRU01091"/>
    </source>
</evidence>
<evidence type="ECO:0000259" key="5">
    <source>
        <dbReference type="PROSITE" id="PS50006"/>
    </source>
</evidence>
<keyword evidence="3" id="KW-0804">Transcription</keyword>
<keyword evidence="8" id="KW-1185">Reference proteome</keyword>
<dbReference type="PANTHER" id="PTHR23308">
    <property type="entry name" value="NUCLEAR INHIBITOR OF PROTEIN PHOSPHATASE-1"/>
    <property type="match status" value="1"/>
</dbReference>
<dbReference type="SMART" id="SM00862">
    <property type="entry name" value="Trans_reg_C"/>
    <property type="match status" value="1"/>
</dbReference>
<organism evidence="7 8">
    <name type="scientific">Ectobacillus antri</name>
    <dbReference type="NCBI Taxonomy" id="2486280"/>
    <lineage>
        <taxon>Bacteria</taxon>
        <taxon>Bacillati</taxon>
        <taxon>Bacillota</taxon>
        <taxon>Bacilli</taxon>
        <taxon>Bacillales</taxon>
        <taxon>Bacillaceae</taxon>
        <taxon>Ectobacillus</taxon>
    </lineage>
</organism>
<dbReference type="PROSITE" id="PS51755">
    <property type="entry name" value="OMPR_PHOB"/>
    <property type="match status" value="1"/>
</dbReference>